<gene>
    <name evidence="2" type="ORF">AB7A72_10700</name>
</gene>
<dbReference type="Gene3D" id="1.10.30.50">
    <property type="match status" value="1"/>
</dbReference>
<keyword evidence="3" id="KW-1185">Reference proteome</keyword>
<keyword evidence="2" id="KW-0540">Nuclease</keyword>
<evidence type="ECO:0000313" key="2">
    <source>
        <dbReference type="EMBL" id="MEY2251474.1"/>
    </source>
</evidence>
<evidence type="ECO:0000313" key="3">
    <source>
        <dbReference type="Proteomes" id="UP001562178"/>
    </source>
</evidence>
<organism evidence="2 3">
    <name type="scientific">Comamonas sediminis</name>
    <dbReference type="NCBI Taxonomy" id="1783360"/>
    <lineage>
        <taxon>Bacteria</taxon>
        <taxon>Pseudomonadati</taxon>
        <taxon>Pseudomonadota</taxon>
        <taxon>Betaproteobacteria</taxon>
        <taxon>Burkholderiales</taxon>
        <taxon>Comamonadaceae</taxon>
        <taxon>Comamonas</taxon>
    </lineage>
</organism>
<dbReference type="Pfam" id="PF01844">
    <property type="entry name" value="HNH"/>
    <property type="match status" value="1"/>
</dbReference>
<dbReference type="RefSeq" id="WP_369459917.1">
    <property type="nucleotide sequence ID" value="NZ_JBGBDC010000004.1"/>
</dbReference>
<dbReference type="InterPro" id="IPR002711">
    <property type="entry name" value="HNH"/>
</dbReference>
<dbReference type="CDD" id="cd00085">
    <property type="entry name" value="HNHc"/>
    <property type="match status" value="1"/>
</dbReference>
<feature type="domain" description="HNH nuclease" evidence="1">
    <location>
        <begin position="97"/>
        <end position="146"/>
    </location>
</feature>
<reference evidence="2 3" key="1">
    <citation type="journal article" date="2016" name="Int. J. Syst. Evol. Microbiol.">
        <title>Description of Comamonas sediminis sp. nov., isolated from lagoon sediments.</title>
        <authorList>
            <person name="Subhash Y."/>
            <person name="Bang J.J."/>
            <person name="You T.H."/>
            <person name="Lee S.S."/>
        </authorList>
    </citation>
    <scope>NUCLEOTIDE SEQUENCE [LARGE SCALE GENOMIC DNA]</scope>
    <source>
        <strain evidence="2 3">JCM 31169</strain>
    </source>
</reference>
<keyword evidence="2" id="KW-0378">Hydrolase</keyword>
<protein>
    <submittedName>
        <fullName evidence="2">HNH endonuclease</fullName>
    </submittedName>
</protein>
<dbReference type="InterPro" id="IPR003615">
    <property type="entry name" value="HNH_nuc"/>
</dbReference>
<dbReference type="GO" id="GO:0004519">
    <property type="term" value="F:endonuclease activity"/>
    <property type="evidence" value="ECO:0007669"/>
    <property type="project" value="UniProtKB-KW"/>
</dbReference>
<dbReference type="SMART" id="SM00507">
    <property type="entry name" value="HNHc"/>
    <property type="match status" value="1"/>
</dbReference>
<dbReference type="EMBL" id="JBGBDC010000004">
    <property type="protein sequence ID" value="MEY2251474.1"/>
    <property type="molecule type" value="Genomic_DNA"/>
</dbReference>
<name>A0ABV4B1X3_9BURK</name>
<accession>A0ABV4B1X3</accession>
<evidence type="ECO:0000259" key="1">
    <source>
        <dbReference type="SMART" id="SM00507"/>
    </source>
</evidence>
<proteinExistence type="predicted"/>
<keyword evidence="2" id="KW-0255">Endonuclease</keyword>
<dbReference type="Proteomes" id="UP001562178">
    <property type="component" value="Unassembled WGS sequence"/>
</dbReference>
<sequence length="278" mass="30636">MRTLPRPAIDPAIFFDTCTSGITDPAVKQHFAQARQTILDFAQVYLQKAPASTLHEFLPCSHGESQQIIVGALTKGDLNGLYSNQMVKGPGRSVYDDLMTSVPLNKCPYCGLSQVATLDHVLSKSRYPVFSTLPDNLVPTCGECNHSKGGGVATVENTGLHPYFEPADLSTTSWLHATAQDTMPVVVSFFLDIPDVLPPPIRQKITNHFRDLELARRYSVEAASELASIQEVFRLLPGPAARHAYLQNLATAESRLNMNSWKAATYRALEDADWFWSA</sequence>
<comment type="caution">
    <text evidence="2">The sequence shown here is derived from an EMBL/GenBank/DDBJ whole genome shotgun (WGS) entry which is preliminary data.</text>
</comment>